<comment type="caution">
    <text evidence="5">The sequence shown here is derived from an EMBL/GenBank/DDBJ whole genome shotgun (WGS) entry which is preliminary data.</text>
</comment>
<gene>
    <name evidence="5" type="ORF">CAP51_03480</name>
</gene>
<accession>A0A1Z9Z2L5</accession>
<dbReference type="Pfam" id="PF01547">
    <property type="entry name" value="SBP_bac_1"/>
    <property type="match status" value="1"/>
</dbReference>
<dbReference type="SUPFAM" id="SSF53850">
    <property type="entry name" value="Periplasmic binding protein-like II"/>
    <property type="match status" value="1"/>
</dbReference>
<keyword evidence="6" id="KW-1185">Reference proteome</keyword>
<keyword evidence="3" id="KW-0813">Transport</keyword>
<dbReference type="AlphaFoldDB" id="A0A1Z9Z2L5"/>
<keyword evidence="4" id="KW-0732">Signal</keyword>
<dbReference type="InterPro" id="IPR006059">
    <property type="entry name" value="SBP"/>
</dbReference>
<evidence type="ECO:0000256" key="3">
    <source>
        <dbReference type="ARBA" id="ARBA00022448"/>
    </source>
</evidence>
<dbReference type="PANTHER" id="PTHR43649">
    <property type="entry name" value="ARABINOSE-BINDING PROTEIN-RELATED"/>
    <property type="match status" value="1"/>
</dbReference>
<evidence type="ECO:0000313" key="5">
    <source>
        <dbReference type="EMBL" id="OUY08686.1"/>
    </source>
</evidence>
<protein>
    <recommendedName>
        <fullName evidence="7">ABC transporter substrate-binding protein</fullName>
    </recommendedName>
</protein>
<reference evidence="5 6" key="1">
    <citation type="submission" date="2017-05" db="EMBL/GenBank/DDBJ databases">
        <title>Acinetobacter populi ANC 5415 (= PBJ7), whole genome shotgun sequencing project.</title>
        <authorList>
            <person name="Nemec A."/>
            <person name="Radolfova-Krizova L."/>
        </authorList>
    </citation>
    <scope>NUCLEOTIDE SEQUENCE [LARGE SCALE GENOMIC DNA]</scope>
    <source>
        <strain evidence="5 6">PBJ7</strain>
    </source>
</reference>
<dbReference type="Proteomes" id="UP000196536">
    <property type="component" value="Unassembled WGS sequence"/>
</dbReference>
<dbReference type="PANTHER" id="PTHR43649:SF34">
    <property type="entry name" value="ABC TRANSPORTER PERIPLASMIC-BINDING PROTEIN YCJN-RELATED"/>
    <property type="match status" value="1"/>
</dbReference>
<comment type="subcellular location">
    <subcellularLocation>
        <location evidence="1">Periplasm</location>
    </subcellularLocation>
</comment>
<evidence type="ECO:0000256" key="1">
    <source>
        <dbReference type="ARBA" id="ARBA00004418"/>
    </source>
</evidence>
<comment type="similarity">
    <text evidence="2">Belongs to the bacterial solute-binding protein 1 family.</text>
</comment>
<evidence type="ECO:0000256" key="2">
    <source>
        <dbReference type="ARBA" id="ARBA00008520"/>
    </source>
</evidence>
<dbReference type="InterPro" id="IPR050490">
    <property type="entry name" value="Bact_solute-bd_prot1"/>
</dbReference>
<dbReference type="OrthoDB" id="9808332at2"/>
<dbReference type="Gene3D" id="3.40.190.10">
    <property type="entry name" value="Periplasmic binding protein-like II"/>
    <property type="match status" value="2"/>
</dbReference>
<evidence type="ECO:0000313" key="6">
    <source>
        <dbReference type="Proteomes" id="UP000196536"/>
    </source>
</evidence>
<dbReference type="CDD" id="cd14750">
    <property type="entry name" value="PBP2_TMBP"/>
    <property type="match status" value="1"/>
</dbReference>
<dbReference type="GO" id="GO:0042597">
    <property type="term" value="C:periplasmic space"/>
    <property type="evidence" value="ECO:0007669"/>
    <property type="project" value="UniProtKB-SubCell"/>
</dbReference>
<proteinExistence type="inferred from homology"/>
<organism evidence="5 6">
    <name type="scientific">Acinetobacter populi</name>
    <dbReference type="NCBI Taxonomy" id="1582270"/>
    <lineage>
        <taxon>Bacteria</taxon>
        <taxon>Pseudomonadati</taxon>
        <taxon>Pseudomonadota</taxon>
        <taxon>Gammaproteobacteria</taxon>
        <taxon>Moraxellales</taxon>
        <taxon>Moraxellaceae</taxon>
        <taxon>Acinetobacter</taxon>
    </lineage>
</organism>
<sequence length="469" mass="52753">MILYYKRTGRLIQTSMLYLVILFHRMVMPRSTHNRMMTQPHLLYYKVANPMKRSVFFCLCSLSVTTLFSSAYAATLTLAAPSDAQLPALEKQLAAWQKKTGHQVKIIKLSNASNDVFVQYRTWLASRNNSVDVYKFDSQWVGQLRRHLLDLSQDTTQQQQMFPTVISAYSDQSGKLYGLPYTVGIPLLYYRKDLLDQYQQPVPKTWTEMTRIASYIQQQERAKGQKNLWGYVFQGAAYEGLTANALEWVASHGGGKIVEVDGSISINNPASIAALTLASSWVGSISPIGVVNYKEDDVRGVFQTGNAVFMRHWPAVWNLLQKESGSAVSGKVAVTRLPYEGQGQSAATMGGWGFVASKYSKQSQLAKQLVIYLGSQEAQRISTAYSLPPTYPTLYDDPALIRQFPLLPQLKLAARDLIARSSAQTGQHYPEVSNEFWTAVQRVLQKRQAAPEAVEQLEQRLKRVKGRGW</sequence>
<dbReference type="EMBL" id="NEXX01000001">
    <property type="protein sequence ID" value="OUY08686.1"/>
    <property type="molecule type" value="Genomic_DNA"/>
</dbReference>
<evidence type="ECO:0008006" key="7">
    <source>
        <dbReference type="Google" id="ProtNLM"/>
    </source>
</evidence>
<evidence type="ECO:0000256" key="4">
    <source>
        <dbReference type="ARBA" id="ARBA00022729"/>
    </source>
</evidence>
<name>A0A1Z9Z2L5_9GAMM</name>